<evidence type="ECO:0000313" key="3">
    <source>
        <dbReference type="EMBL" id="MBR7782713.1"/>
    </source>
</evidence>
<organism evidence="3 4">
    <name type="scientific">Undibacterium luofuense</name>
    <dbReference type="NCBI Taxonomy" id="2828733"/>
    <lineage>
        <taxon>Bacteria</taxon>
        <taxon>Pseudomonadati</taxon>
        <taxon>Pseudomonadota</taxon>
        <taxon>Betaproteobacteria</taxon>
        <taxon>Burkholderiales</taxon>
        <taxon>Oxalobacteraceae</taxon>
        <taxon>Undibacterium</taxon>
    </lineage>
</organism>
<keyword evidence="4" id="KW-1185">Reference proteome</keyword>
<dbReference type="Proteomes" id="UP000680067">
    <property type="component" value="Unassembled WGS sequence"/>
</dbReference>
<feature type="signal peptide" evidence="1">
    <location>
        <begin position="1"/>
        <end position="21"/>
    </location>
</feature>
<dbReference type="EMBL" id="JAGSPN010000007">
    <property type="protein sequence ID" value="MBR7782713.1"/>
    <property type="molecule type" value="Genomic_DNA"/>
</dbReference>
<feature type="chain" id="PRO_5037529971" description="DUF8213 domain-containing protein" evidence="1">
    <location>
        <begin position="22"/>
        <end position="362"/>
    </location>
</feature>
<evidence type="ECO:0000256" key="1">
    <source>
        <dbReference type="SAM" id="SignalP"/>
    </source>
</evidence>
<proteinExistence type="predicted"/>
<dbReference type="RefSeq" id="WP_212688018.1">
    <property type="nucleotide sequence ID" value="NZ_JAGSPN010000007.1"/>
</dbReference>
<dbReference type="Pfam" id="PF26641">
    <property type="entry name" value="DUF8213"/>
    <property type="match status" value="1"/>
</dbReference>
<feature type="domain" description="DUF8213" evidence="2">
    <location>
        <begin position="272"/>
        <end position="323"/>
    </location>
</feature>
<comment type="caution">
    <text evidence="3">The sequence shown here is derived from an EMBL/GenBank/DDBJ whole genome shotgun (WGS) entry which is preliminary data.</text>
</comment>
<protein>
    <recommendedName>
        <fullName evidence="2">DUF8213 domain-containing protein</fullName>
    </recommendedName>
</protein>
<name>A0A941DKW4_9BURK</name>
<dbReference type="AlphaFoldDB" id="A0A941DKW4"/>
<sequence length="362" mass="39705">MKKPRSFTFFYFIFFISSLFAVLNNVNAQQIANVSFNSTLTEQDLQTQLQQKSFAPGYKLSYSKYDVKQGLETIYESIDGKKIYFRSIDAGKNKFQLRVSHYNPTSRKIEVLVETKAVDGKNKLLVAGTDLMEVIAFGRKNKRFQSHHLKKLRTFMRSDEGIATMDGIAAIYLVLETNASTPEVEKFKVPLGGIRTALELITSQYNGIDHLDQLVPADKIKSLQDNCSVSGKCIISNKMFSLHKSGFFDVLSSIKPAHASKLAAAPSCLKSSSPAGSALTASGGNCSDPLECCGRCGIGCEGPLGQVWTSECFGHDNCVSQFSHLECMFGTPGDCRGNCSSLLDAIGSFLCETIFSWFCGSP</sequence>
<dbReference type="InterPro" id="IPR058526">
    <property type="entry name" value="DUF8213"/>
</dbReference>
<evidence type="ECO:0000259" key="2">
    <source>
        <dbReference type="Pfam" id="PF26641"/>
    </source>
</evidence>
<evidence type="ECO:0000313" key="4">
    <source>
        <dbReference type="Proteomes" id="UP000680067"/>
    </source>
</evidence>
<reference evidence="3" key="1">
    <citation type="submission" date="2021-04" db="EMBL/GenBank/DDBJ databases">
        <title>novel species isolated from subtropical streams in China.</title>
        <authorList>
            <person name="Lu H."/>
        </authorList>
    </citation>
    <scope>NUCLEOTIDE SEQUENCE</scope>
    <source>
        <strain evidence="3">LFS511W</strain>
    </source>
</reference>
<accession>A0A941DKW4</accession>
<gene>
    <name evidence="3" type="ORF">KDM89_11205</name>
</gene>
<keyword evidence="1" id="KW-0732">Signal</keyword>